<evidence type="ECO:0000256" key="4">
    <source>
        <dbReference type="ARBA" id="ARBA00023004"/>
    </source>
</evidence>
<name>A0ABX1CMR0_9SPHN</name>
<dbReference type="Gene3D" id="3.90.380.10">
    <property type="entry name" value="Naphthalene 1,2-dioxygenase Alpha Subunit, Chain A, domain 1"/>
    <property type="match status" value="1"/>
</dbReference>
<dbReference type="Gene3D" id="2.102.10.10">
    <property type="entry name" value="Rieske [2Fe-2S] iron-sulphur domain"/>
    <property type="match status" value="1"/>
</dbReference>
<keyword evidence="5" id="KW-0411">Iron-sulfur</keyword>
<reference evidence="7 8" key="1">
    <citation type="submission" date="2020-03" db="EMBL/GenBank/DDBJ databases">
        <authorList>
            <person name="Wang L."/>
            <person name="He N."/>
            <person name="Li Y."/>
            <person name="Fang Y."/>
            <person name="Zhang F."/>
        </authorList>
    </citation>
    <scope>NUCLEOTIDE SEQUENCE [LARGE SCALE GENOMIC DNA]</scope>
    <source>
        <strain evidence="7 8">36D10-4-7</strain>
    </source>
</reference>
<evidence type="ECO:0000256" key="3">
    <source>
        <dbReference type="ARBA" id="ARBA00023002"/>
    </source>
</evidence>
<keyword evidence="2" id="KW-0479">Metal-binding</keyword>
<accession>A0ABX1CMR0</accession>
<sequence length="325" mass="35392">MVSWPAAVAAGWYPVAVAARLGRRPLARRLLDEPLVVFAGAGGPAVLRDRCPHRAMPLSAGRVDAGRIVCPYHGWAFDGAGTCRHVPGSTGVPAVRADALPTRVAAGLVWTTLSDAPFPRLPAVMEDATLDRFWWTPRASAARVLDAVENHLDPAHPHHVHPWIVRAPHRRRRTRVLVTIDAAGAEATYVEERRAGGLLSRLFEGYRTTSTGRLFPPTIADVRFDGPDGLRLSIAVVFVPEATGVTRPYAHFATPRGRWPAGVKRALLTAFHYPILMQDRRVLARQATRAGPYATGPLDFLGPAIWSLAHGTAPPPDSYEAEIWL</sequence>
<keyword evidence="1" id="KW-0001">2Fe-2S</keyword>
<dbReference type="InterPro" id="IPR017941">
    <property type="entry name" value="Rieske_2Fe-2S"/>
</dbReference>
<dbReference type="Pfam" id="PF19112">
    <property type="entry name" value="VanA_C"/>
    <property type="match status" value="1"/>
</dbReference>
<dbReference type="InterPro" id="IPR050584">
    <property type="entry name" value="Cholesterol_7-desaturase"/>
</dbReference>
<gene>
    <name evidence="7" type="ORF">HBH26_07705</name>
</gene>
<organism evidence="7 8">
    <name type="scientific">Sphingomonas corticis</name>
    <dbReference type="NCBI Taxonomy" id="2722791"/>
    <lineage>
        <taxon>Bacteria</taxon>
        <taxon>Pseudomonadati</taxon>
        <taxon>Pseudomonadota</taxon>
        <taxon>Alphaproteobacteria</taxon>
        <taxon>Sphingomonadales</taxon>
        <taxon>Sphingomonadaceae</taxon>
        <taxon>Sphingomonas</taxon>
    </lineage>
</organism>
<dbReference type="SUPFAM" id="SSF50022">
    <property type="entry name" value="ISP domain"/>
    <property type="match status" value="1"/>
</dbReference>
<keyword evidence="4" id="KW-0408">Iron</keyword>
<evidence type="ECO:0000256" key="5">
    <source>
        <dbReference type="ARBA" id="ARBA00023014"/>
    </source>
</evidence>
<evidence type="ECO:0000313" key="7">
    <source>
        <dbReference type="EMBL" id="NJR78466.1"/>
    </source>
</evidence>
<keyword evidence="3" id="KW-0560">Oxidoreductase</keyword>
<keyword evidence="8" id="KW-1185">Reference proteome</keyword>
<dbReference type="PANTHER" id="PTHR21266">
    <property type="entry name" value="IRON-SULFUR DOMAIN CONTAINING PROTEIN"/>
    <property type="match status" value="1"/>
</dbReference>
<evidence type="ECO:0000256" key="2">
    <source>
        <dbReference type="ARBA" id="ARBA00022723"/>
    </source>
</evidence>
<feature type="domain" description="Rieske" evidence="6">
    <location>
        <begin position="12"/>
        <end position="111"/>
    </location>
</feature>
<dbReference type="CDD" id="cd03469">
    <property type="entry name" value="Rieske_RO_Alpha_N"/>
    <property type="match status" value="1"/>
</dbReference>
<comment type="caution">
    <text evidence="7">The sequence shown here is derived from an EMBL/GenBank/DDBJ whole genome shotgun (WGS) entry which is preliminary data.</text>
</comment>
<dbReference type="SUPFAM" id="SSF55961">
    <property type="entry name" value="Bet v1-like"/>
    <property type="match status" value="1"/>
</dbReference>
<protein>
    <submittedName>
        <fullName evidence="7">Rieske 2Fe-2S domain-containing protein</fullName>
    </submittedName>
</protein>
<evidence type="ECO:0000259" key="6">
    <source>
        <dbReference type="PROSITE" id="PS51296"/>
    </source>
</evidence>
<evidence type="ECO:0000313" key="8">
    <source>
        <dbReference type="Proteomes" id="UP000732399"/>
    </source>
</evidence>
<dbReference type="Pfam" id="PF00355">
    <property type="entry name" value="Rieske"/>
    <property type="match status" value="1"/>
</dbReference>
<proteinExistence type="predicted"/>
<dbReference type="InterPro" id="IPR044043">
    <property type="entry name" value="VanA_C_cat"/>
</dbReference>
<dbReference type="InterPro" id="IPR036922">
    <property type="entry name" value="Rieske_2Fe-2S_sf"/>
</dbReference>
<dbReference type="EMBL" id="JAAVJH010000004">
    <property type="protein sequence ID" value="NJR78466.1"/>
    <property type="molecule type" value="Genomic_DNA"/>
</dbReference>
<dbReference type="Proteomes" id="UP000732399">
    <property type="component" value="Unassembled WGS sequence"/>
</dbReference>
<dbReference type="PANTHER" id="PTHR21266:SF60">
    <property type="entry name" value="3-KETOSTEROID-9-ALPHA-MONOOXYGENASE, OXYGENASE COMPONENT"/>
    <property type="match status" value="1"/>
</dbReference>
<evidence type="ECO:0000256" key="1">
    <source>
        <dbReference type="ARBA" id="ARBA00022714"/>
    </source>
</evidence>
<dbReference type="PROSITE" id="PS51296">
    <property type="entry name" value="RIESKE"/>
    <property type="match status" value="1"/>
</dbReference>